<evidence type="ECO:0000259" key="9">
    <source>
        <dbReference type="Pfam" id="PF16916"/>
    </source>
</evidence>
<dbReference type="GO" id="GO:0008324">
    <property type="term" value="F:monoatomic cation transmembrane transporter activity"/>
    <property type="evidence" value="ECO:0007669"/>
    <property type="project" value="InterPro"/>
</dbReference>
<comment type="subcellular location">
    <subcellularLocation>
        <location evidence="1">Membrane</location>
        <topology evidence="1">Multi-pass membrane protein</topology>
    </subcellularLocation>
</comment>
<proteinExistence type="inferred from homology"/>
<keyword evidence="6 7" id="KW-0472">Membrane</keyword>
<organism evidence="10 11">
    <name type="scientific">Emergencia timonensis</name>
    <dbReference type="NCBI Taxonomy" id="1776384"/>
    <lineage>
        <taxon>Bacteria</taxon>
        <taxon>Bacillati</taxon>
        <taxon>Bacillota</taxon>
        <taxon>Clostridia</taxon>
        <taxon>Peptostreptococcales</taxon>
        <taxon>Anaerovoracaceae</taxon>
        <taxon>Emergencia</taxon>
    </lineage>
</organism>
<dbReference type="AlphaFoldDB" id="A0A415E1L5"/>
<dbReference type="PANTHER" id="PTHR43840:SF15">
    <property type="entry name" value="MITOCHONDRIAL METAL TRANSPORTER 1-RELATED"/>
    <property type="match status" value="1"/>
</dbReference>
<evidence type="ECO:0000256" key="2">
    <source>
        <dbReference type="ARBA" id="ARBA00008114"/>
    </source>
</evidence>
<dbReference type="InterPro" id="IPR050291">
    <property type="entry name" value="CDF_Transporter"/>
</dbReference>
<dbReference type="RefSeq" id="WP_067534869.1">
    <property type="nucleotide sequence ID" value="NZ_AP025567.1"/>
</dbReference>
<dbReference type="SUPFAM" id="SSF160240">
    <property type="entry name" value="Cation efflux protein cytoplasmic domain-like"/>
    <property type="match status" value="1"/>
</dbReference>
<feature type="transmembrane region" description="Helical" evidence="7">
    <location>
        <begin position="95"/>
        <end position="115"/>
    </location>
</feature>
<dbReference type="Pfam" id="PF01545">
    <property type="entry name" value="Cation_efflux"/>
    <property type="match status" value="1"/>
</dbReference>
<feature type="transmembrane region" description="Helical" evidence="7">
    <location>
        <begin position="28"/>
        <end position="47"/>
    </location>
</feature>
<dbReference type="InterPro" id="IPR027469">
    <property type="entry name" value="Cation_efflux_TMD_sf"/>
</dbReference>
<keyword evidence="3" id="KW-0813">Transport</keyword>
<dbReference type="InterPro" id="IPR036837">
    <property type="entry name" value="Cation_efflux_CTD_sf"/>
</dbReference>
<evidence type="ECO:0000313" key="10">
    <source>
        <dbReference type="EMBL" id="RHJ87542.1"/>
    </source>
</evidence>
<dbReference type="Gene3D" id="3.30.70.1350">
    <property type="entry name" value="Cation efflux protein, cytoplasmic domain"/>
    <property type="match status" value="1"/>
</dbReference>
<keyword evidence="5 7" id="KW-1133">Transmembrane helix</keyword>
<dbReference type="InterPro" id="IPR027470">
    <property type="entry name" value="Cation_efflux_CTD"/>
</dbReference>
<feature type="domain" description="Cation efflux protein cytoplasmic" evidence="9">
    <location>
        <begin position="227"/>
        <end position="303"/>
    </location>
</feature>
<feature type="domain" description="Cation efflux protein transmembrane" evidence="8">
    <location>
        <begin position="32"/>
        <end position="223"/>
    </location>
</feature>
<evidence type="ECO:0000256" key="6">
    <source>
        <dbReference type="ARBA" id="ARBA00023136"/>
    </source>
</evidence>
<dbReference type="FunFam" id="1.20.1510.10:FF:000006">
    <property type="entry name" value="Divalent cation efflux transporter"/>
    <property type="match status" value="1"/>
</dbReference>
<dbReference type="GeneID" id="83003494"/>
<evidence type="ECO:0000256" key="7">
    <source>
        <dbReference type="SAM" id="Phobius"/>
    </source>
</evidence>
<comment type="caution">
    <text evidence="10">The sequence shown here is derived from an EMBL/GenBank/DDBJ whole genome shotgun (WGS) entry which is preliminary data.</text>
</comment>
<dbReference type="STRING" id="1776384.GCA_900086585_01107"/>
<dbReference type="OrthoDB" id="9806522at2"/>
<dbReference type="InterPro" id="IPR002524">
    <property type="entry name" value="Cation_efflux"/>
</dbReference>
<evidence type="ECO:0000259" key="8">
    <source>
        <dbReference type="Pfam" id="PF01545"/>
    </source>
</evidence>
<dbReference type="Pfam" id="PF16916">
    <property type="entry name" value="ZT_dimer"/>
    <property type="match status" value="1"/>
</dbReference>
<feature type="transmembrane region" description="Helical" evidence="7">
    <location>
        <begin position="197"/>
        <end position="215"/>
    </location>
</feature>
<evidence type="ECO:0000256" key="1">
    <source>
        <dbReference type="ARBA" id="ARBA00004141"/>
    </source>
</evidence>
<name>A0A415E1L5_9FIRM</name>
<dbReference type="NCBIfam" id="TIGR01297">
    <property type="entry name" value="CDF"/>
    <property type="match status" value="1"/>
</dbReference>
<gene>
    <name evidence="10" type="ORF">DW099_12680</name>
</gene>
<sequence>MNNFLCRIFVKDYENTKDPQVRERYGKFAGVVGILSNVILCAAKILVGAISGSIAIIADGINNLADASSSIITLAGFKLSSLPEDKEHPYGHARIEYISGMIVSVLIVVVGIELIKSSADKIMHPSPLEFSWSIIVVLLLAIAIKIWQALFNINIGKRINSLTLTATGTDSRNDVIATTVVLISIIVGKLTGLQIDGYMGCLVALFIIWSGIGLVKETMSPLLGEAPDPELVNAISDMALSYDGVLGIHDLVVHNYGPGRIFASIHIEVDAEADMMESHDMIDNIEREMAKKLHIEITGHLDPVRTNDPVVKKMVQLTSEVAAQIDGVSNIHDLRIVTGPTHTNVIFDTVVASNCTLSLKEIHEAFQKAVKTEGDNYFVVINFDKPYTSQI</sequence>
<evidence type="ECO:0000256" key="3">
    <source>
        <dbReference type="ARBA" id="ARBA00022448"/>
    </source>
</evidence>
<accession>A0A415E1L5</accession>
<keyword evidence="4 7" id="KW-0812">Transmembrane</keyword>
<dbReference type="InterPro" id="IPR058533">
    <property type="entry name" value="Cation_efflux_TM"/>
</dbReference>
<dbReference type="EMBL" id="QRMS01000003">
    <property type="protein sequence ID" value="RHJ87542.1"/>
    <property type="molecule type" value="Genomic_DNA"/>
</dbReference>
<keyword evidence="11" id="KW-1185">Reference proteome</keyword>
<dbReference type="SUPFAM" id="SSF161111">
    <property type="entry name" value="Cation efflux protein transmembrane domain-like"/>
    <property type="match status" value="1"/>
</dbReference>
<protein>
    <submittedName>
        <fullName evidence="10">Cation transporter</fullName>
    </submittedName>
</protein>
<evidence type="ECO:0000256" key="5">
    <source>
        <dbReference type="ARBA" id="ARBA00022989"/>
    </source>
</evidence>
<evidence type="ECO:0000313" key="11">
    <source>
        <dbReference type="Proteomes" id="UP000284841"/>
    </source>
</evidence>
<evidence type="ECO:0000256" key="4">
    <source>
        <dbReference type="ARBA" id="ARBA00022692"/>
    </source>
</evidence>
<feature type="transmembrane region" description="Helical" evidence="7">
    <location>
        <begin position="174"/>
        <end position="191"/>
    </location>
</feature>
<feature type="transmembrane region" description="Helical" evidence="7">
    <location>
        <begin position="130"/>
        <end position="153"/>
    </location>
</feature>
<reference evidence="10 11" key="1">
    <citation type="submission" date="2018-08" db="EMBL/GenBank/DDBJ databases">
        <title>A genome reference for cultivated species of the human gut microbiota.</title>
        <authorList>
            <person name="Zou Y."/>
            <person name="Xue W."/>
            <person name="Luo G."/>
        </authorList>
    </citation>
    <scope>NUCLEOTIDE SEQUENCE [LARGE SCALE GENOMIC DNA]</scope>
    <source>
        <strain evidence="10 11">AM07-24</strain>
    </source>
</reference>
<comment type="similarity">
    <text evidence="2">Belongs to the cation diffusion facilitator (CDF) transporter (TC 2.A.4) family.</text>
</comment>
<dbReference type="PANTHER" id="PTHR43840">
    <property type="entry name" value="MITOCHONDRIAL METAL TRANSPORTER 1-RELATED"/>
    <property type="match status" value="1"/>
</dbReference>
<dbReference type="GO" id="GO:0016020">
    <property type="term" value="C:membrane"/>
    <property type="evidence" value="ECO:0007669"/>
    <property type="project" value="UniProtKB-SubCell"/>
</dbReference>
<dbReference type="Gene3D" id="1.20.1510.10">
    <property type="entry name" value="Cation efflux protein transmembrane domain"/>
    <property type="match status" value="1"/>
</dbReference>
<dbReference type="Proteomes" id="UP000284841">
    <property type="component" value="Unassembled WGS sequence"/>
</dbReference>